<evidence type="ECO:0000313" key="8">
    <source>
        <dbReference type="Proteomes" id="UP000246702"/>
    </source>
</evidence>
<reference evidence="7 8" key="1">
    <citation type="submission" date="2016-12" db="EMBL/GenBank/DDBJ databases">
        <title>The genomes of Aspergillus section Nigri reveals drivers in fungal speciation.</title>
        <authorList>
            <consortium name="DOE Joint Genome Institute"/>
            <person name="Vesth T.C."/>
            <person name="Nybo J."/>
            <person name="Theobald S."/>
            <person name="Brandl J."/>
            <person name="Frisvad J.C."/>
            <person name="Nielsen K.F."/>
            <person name="Lyhne E.K."/>
            <person name="Kogle M.E."/>
            <person name="Kuo A."/>
            <person name="Riley R."/>
            <person name="Clum A."/>
            <person name="Nolan M."/>
            <person name="Lipzen A."/>
            <person name="Salamov A."/>
            <person name="Henrissat B."/>
            <person name="Wiebenga A."/>
            <person name="De Vries R.P."/>
            <person name="Grigoriev I.V."/>
            <person name="Mortensen U.H."/>
            <person name="Andersen M.R."/>
            <person name="Baker S.E."/>
        </authorList>
    </citation>
    <scope>NUCLEOTIDE SEQUENCE [LARGE SCALE GENOMIC DNA]</scope>
    <source>
        <strain evidence="7 8">CBS 115572</strain>
    </source>
</reference>
<dbReference type="InterPro" id="IPR036388">
    <property type="entry name" value="WH-like_DNA-bd_sf"/>
</dbReference>
<keyword evidence="1 7" id="KW-0489">Methyltransferase</keyword>
<dbReference type="SUPFAM" id="SSF53335">
    <property type="entry name" value="S-adenosyl-L-methionine-dependent methyltransferases"/>
    <property type="match status" value="1"/>
</dbReference>
<name>A0A317XEV4_9EURO</name>
<dbReference type="PANTHER" id="PTHR43712:SF1">
    <property type="entry name" value="HYPOTHETICAL O-METHYLTRANSFERASE (EUROFUNG)-RELATED"/>
    <property type="match status" value="1"/>
</dbReference>
<dbReference type="InterPro" id="IPR029063">
    <property type="entry name" value="SAM-dependent_MTases_sf"/>
</dbReference>
<dbReference type="PANTHER" id="PTHR43712">
    <property type="entry name" value="PUTATIVE (AFU_ORTHOLOGUE AFUA_4G14580)-RELATED"/>
    <property type="match status" value="1"/>
</dbReference>
<evidence type="ECO:0000256" key="2">
    <source>
        <dbReference type="ARBA" id="ARBA00022679"/>
    </source>
</evidence>
<sequence length="456" mass="50561">MTYTNGSTTNGHHVNGDHANGDHPNGDHINGNNTNEYCINGDHSNGHRPSTLNVDVDKIALSPSAPDAVPVLIDQIASIKSVSLENSQERLRLRDAAISLANALETPREAIVRHCWTTATRHAAIETALALGVFSQLARDKPRSVAKLAATTKSDPVMLSRIMKHLAAMEVITEAGPDEYTATNFSTTLSVEQYGDAFPMLSSSLYLGIYALPSFLRETGYRNPTDPTKSPYQLGRHSDEHFFECVQKNPTLNKQFNHHMSVYHQGRPSWMDKGFYPVRERLIEGASLGEKDVFLVDVGGSTGHDVSEFRRKWPDAPGRLVVQDLPEVVETVKDLHVSIEPMAHDFFTEQPVKGARVYYMHSVLHDWPDDMCHSILSNLASAMRPGYSKLLINENVVPSLAAHFETTSLDIIMMSIASGERTEKHWTELIEASGLKIVKIWTVQKGVESLIECELA</sequence>
<dbReference type="InterPro" id="IPR001077">
    <property type="entry name" value="COMT_C"/>
</dbReference>
<evidence type="ECO:0000256" key="4">
    <source>
        <dbReference type="SAM" id="MobiDB-lite"/>
    </source>
</evidence>
<protein>
    <submittedName>
        <fullName evidence="7">O-methyltransferase</fullName>
    </submittedName>
</protein>
<evidence type="ECO:0000256" key="1">
    <source>
        <dbReference type="ARBA" id="ARBA00022603"/>
    </source>
</evidence>
<dbReference type="GeneID" id="37109759"/>
<feature type="region of interest" description="Disordered" evidence="4">
    <location>
        <begin position="1"/>
        <end position="43"/>
    </location>
</feature>
<dbReference type="Pfam" id="PF00891">
    <property type="entry name" value="Methyltransf_2"/>
    <property type="match status" value="1"/>
</dbReference>
<keyword evidence="3" id="KW-0949">S-adenosyl-L-methionine</keyword>
<accession>A0A317XEV4</accession>
<proteinExistence type="predicted"/>
<comment type="caution">
    <text evidence="7">The sequence shown here is derived from an EMBL/GenBank/DDBJ whole genome shotgun (WGS) entry which is preliminary data.</text>
</comment>
<dbReference type="GO" id="GO:0046983">
    <property type="term" value="F:protein dimerization activity"/>
    <property type="evidence" value="ECO:0007669"/>
    <property type="project" value="InterPro"/>
</dbReference>
<gene>
    <name evidence="7" type="ORF">BO94DRAFT_454708</name>
</gene>
<dbReference type="SUPFAM" id="SSF46785">
    <property type="entry name" value="Winged helix' DNA-binding domain"/>
    <property type="match status" value="1"/>
</dbReference>
<dbReference type="GO" id="GO:0044550">
    <property type="term" value="P:secondary metabolite biosynthetic process"/>
    <property type="evidence" value="ECO:0007669"/>
    <property type="project" value="UniProtKB-ARBA"/>
</dbReference>
<dbReference type="Gene3D" id="3.40.50.150">
    <property type="entry name" value="Vaccinia Virus protein VP39"/>
    <property type="match status" value="1"/>
</dbReference>
<feature type="domain" description="O-methyltransferase C-terminal" evidence="5">
    <location>
        <begin position="295"/>
        <end position="435"/>
    </location>
</feature>
<feature type="compositionally biased region" description="Polar residues" evidence="4">
    <location>
        <begin position="1"/>
        <end position="12"/>
    </location>
</feature>
<feature type="compositionally biased region" description="Basic and acidic residues" evidence="4">
    <location>
        <begin position="14"/>
        <end position="26"/>
    </location>
</feature>
<dbReference type="Gene3D" id="1.10.10.10">
    <property type="entry name" value="Winged helix-like DNA-binding domain superfamily/Winged helix DNA-binding domain"/>
    <property type="match status" value="1"/>
</dbReference>
<dbReference type="Pfam" id="PF08100">
    <property type="entry name" value="Dimerisation"/>
    <property type="match status" value="1"/>
</dbReference>
<dbReference type="Proteomes" id="UP000246702">
    <property type="component" value="Unassembled WGS sequence"/>
</dbReference>
<evidence type="ECO:0000259" key="5">
    <source>
        <dbReference type="Pfam" id="PF00891"/>
    </source>
</evidence>
<keyword evidence="2 7" id="KW-0808">Transferase</keyword>
<dbReference type="InterPro" id="IPR016461">
    <property type="entry name" value="COMT-like"/>
</dbReference>
<evidence type="ECO:0000256" key="3">
    <source>
        <dbReference type="ARBA" id="ARBA00022691"/>
    </source>
</evidence>
<keyword evidence="8" id="KW-1185">Reference proteome</keyword>
<dbReference type="GO" id="GO:0032259">
    <property type="term" value="P:methylation"/>
    <property type="evidence" value="ECO:0007669"/>
    <property type="project" value="UniProtKB-KW"/>
</dbReference>
<dbReference type="InterPro" id="IPR036390">
    <property type="entry name" value="WH_DNA-bd_sf"/>
</dbReference>
<dbReference type="OrthoDB" id="1535081at2759"/>
<dbReference type="GO" id="GO:0008171">
    <property type="term" value="F:O-methyltransferase activity"/>
    <property type="evidence" value="ECO:0007669"/>
    <property type="project" value="InterPro"/>
</dbReference>
<dbReference type="InterPro" id="IPR012967">
    <property type="entry name" value="COMT_dimerisation"/>
</dbReference>
<evidence type="ECO:0000313" key="7">
    <source>
        <dbReference type="EMBL" id="PWY95508.1"/>
    </source>
</evidence>
<evidence type="ECO:0000259" key="6">
    <source>
        <dbReference type="Pfam" id="PF08100"/>
    </source>
</evidence>
<feature type="domain" description="O-methyltransferase dimerisation" evidence="6">
    <location>
        <begin position="123"/>
        <end position="189"/>
    </location>
</feature>
<dbReference type="RefSeq" id="XP_025472269.1">
    <property type="nucleotide sequence ID" value="XM_025607616.1"/>
</dbReference>
<dbReference type="PROSITE" id="PS51683">
    <property type="entry name" value="SAM_OMT_II"/>
    <property type="match status" value="1"/>
</dbReference>
<dbReference type="AlphaFoldDB" id="A0A317XEV4"/>
<organism evidence="7 8">
    <name type="scientific">Aspergillus sclerotioniger CBS 115572</name>
    <dbReference type="NCBI Taxonomy" id="1450535"/>
    <lineage>
        <taxon>Eukaryota</taxon>
        <taxon>Fungi</taxon>
        <taxon>Dikarya</taxon>
        <taxon>Ascomycota</taxon>
        <taxon>Pezizomycotina</taxon>
        <taxon>Eurotiomycetes</taxon>
        <taxon>Eurotiomycetidae</taxon>
        <taxon>Eurotiales</taxon>
        <taxon>Aspergillaceae</taxon>
        <taxon>Aspergillus</taxon>
        <taxon>Aspergillus subgen. Circumdati</taxon>
    </lineage>
</organism>
<dbReference type="EMBL" id="MSFK01000002">
    <property type="protein sequence ID" value="PWY95508.1"/>
    <property type="molecule type" value="Genomic_DNA"/>
</dbReference>